<feature type="region of interest" description="Disordered" evidence="1">
    <location>
        <begin position="681"/>
        <end position="715"/>
    </location>
</feature>
<protein>
    <recommendedName>
        <fullName evidence="3">OTU domain-containing protein</fullName>
    </recommendedName>
</protein>
<dbReference type="PANTHER" id="PTHR48125">
    <property type="entry name" value="LP07818P1"/>
    <property type="match status" value="1"/>
</dbReference>
<dbReference type="RefSeq" id="WP_184846142.1">
    <property type="nucleotide sequence ID" value="NZ_JACHMN010000003.1"/>
</dbReference>
<gene>
    <name evidence="4" type="ORF">F4553_007639</name>
</gene>
<evidence type="ECO:0000256" key="2">
    <source>
        <dbReference type="SAM" id="Phobius"/>
    </source>
</evidence>
<keyword evidence="2" id="KW-1133">Transmembrane helix</keyword>
<accession>A0A841C2R3</accession>
<keyword evidence="5" id="KW-1185">Reference proteome</keyword>
<reference evidence="4 5" key="1">
    <citation type="submission" date="2020-08" db="EMBL/GenBank/DDBJ databases">
        <title>Sequencing the genomes of 1000 actinobacteria strains.</title>
        <authorList>
            <person name="Klenk H.-P."/>
        </authorList>
    </citation>
    <scope>NUCLEOTIDE SEQUENCE [LARGE SCALE GENOMIC DNA]</scope>
    <source>
        <strain evidence="4 5">DSM 45362</strain>
    </source>
</reference>
<comment type="caution">
    <text evidence="4">The sequence shown here is derived from an EMBL/GenBank/DDBJ whole genome shotgun (WGS) entry which is preliminary data.</text>
</comment>
<feature type="transmembrane region" description="Helical" evidence="2">
    <location>
        <begin position="199"/>
        <end position="217"/>
    </location>
</feature>
<feature type="region of interest" description="Disordered" evidence="1">
    <location>
        <begin position="343"/>
        <end position="373"/>
    </location>
</feature>
<keyword evidence="2" id="KW-0472">Membrane</keyword>
<feature type="transmembrane region" description="Helical" evidence="2">
    <location>
        <begin position="156"/>
        <end position="178"/>
    </location>
</feature>
<dbReference type="InterPro" id="IPR003323">
    <property type="entry name" value="OTU_dom"/>
</dbReference>
<feature type="region of interest" description="Disordered" evidence="1">
    <location>
        <begin position="2841"/>
        <end position="2866"/>
    </location>
</feature>
<feature type="domain" description="OTU" evidence="3">
    <location>
        <begin position="1092"/>
        <end position="1229"/>
    </location>
</feature>
<dbReference type="Proteomes" id="UP000587527">
    <property type="component" value="Unassembled WGS sequence"/>
</dbReference>
<evidence type="ECO:0000313" key="4">
    <source>
        <dbReference type="EMBL" id="MBB5874205.1"/>
    </source>
</evidence>
<feature type="compositionally biased region" description="Low complexity" evidence="1">
    <location>
        <begin position="1483"/>
        <end position="1492"/>
    </location>
</feature>
<name>A0A841C2R3_9ACTN</name>
<feature type="region of interest" description="Disordered" evidence="1">
    <location>
        <begin position="1735"/>
        <end position="1762"/>
    </location>
</feature>
<organism evidence="4 5">
    <name type="scientific">Allocatelliglobosispora scoriae</name>
    <dbReference type="NCBI Taxonomy" id="643052"/>
    <lineage>
        <taxon>Bacteria</taxon>
        <taxon>Bacillati</taxon>
        <taxon>Actinomycetota</taxon>
        <taxon>Actinomycetes</taxon>
        <taxon>Micromonosporales</taxon>
        <taxon>Micromonosporaceae</taxon>
        <taxon>Allocatelliglobosispora</taxon>
    </lineage>
</organism>
<feature type="region of interest" description="Disordered" evidence="1">
    <location>
        <begin position="1525"/>
        <end position="1544"/>
    </location>
</feature>
<feature type="transmembrane region" description="Helical" evidence="2">
    <location>
        <begin position="111"/>
        <end position="136"/>
    </location>
</feature>
<dbReference type="EMBL" id="JACHMN010000003">
    <property type="protein sequence ID" value="MBB5874205.1"/>
    <property type="molecule type" value="Genomic_DNA"/>
</dbReference>
<sequence>MSIAGPPDGLKWLSYVLVGENWPEGDEDGMRALAAAWRQLGKDLGPLEAQLNQVVNTLVASGQGPALDAARQFLEQISGGSNAVLPKVFESIDGVAEGAEKVALEIEYTKLMIIFMAAYLAILLVKLAYVTIMTWGAGTAPIVALIETVKQMALRLLKQLALAIIKGVIFMEVLNFAVQAYQALILKTRHGVDWDKTRDMALIGAIGGVLGWALGFLRHIKIPKFQLGTVKFKGFDTYNMGLGRGSVRDFIFSAFKNSQAEGIPELIAGAIHEAGGPDSGIRADYAGGVISGAIEGVVEHAIKVRGGRYALFNSGLTNFLNHKLVFDLHFPVAPPVLDLGATDPGLADPKPSPGSSTDDLTIAKSSPDSSTDDLTLSGTTVVALVGTGNGTGAVPALAALKVGPGAPAPVPGASSSPTATGRFTENRPDAPVRSIDNTTADQGRLSRAAYYREHSEADLDHFSRNLDQVLDTLDLPADVREHMHEHWLDQARQVHDDTYAPLLLAEDPITGQPMWQGTPEHLTARLDAMDRAWDGFLGQVDLTAQLSTTVSDTVWSGVTLVQGVVQANVESLIEEWTAAHPDTALPVAEIYGMRDRFVAQARVDLLTEITTTAAGLPLPEAVVRKLATDHVTDRVPLLPQQVRDAFTRLVERGTGGAEVPIDQVFAAPTTTPAPTLAPVAATAAPSPAAPPEQLRAQAATARPEPPARSPVRPAAAAALPVTSGRYLPGTLTAATAELETAAALPRFSSTHPAGDWFTVTAHLDRATGGIRLGDRVLTAEAFAAEVRTWPEWRGRPIILVVCGAARADTAARIRDGLGVDVIAADADVWSSTGGRVFAGAFTVTAAGLSKVYEAGAAWQHYTAETGSAPVALTAELAESVDLANRGVPEPATPPVARRHWTERFSRSRRISGDLASRAVTVRHALEPGTVLPGTWTSWEGGRYGPVTIRRILPAGDKRKGVSVLTTADGRAGLLFVGTELTDVPVPDQELLELRHSILPPRTGQLTLHLTREALDALPKGELEMAVARIPDAAGKKQVLELAALREALPLGRFWEHRSKLSTKTEQIFDIDSMRKALNTRATAAYQRWRSTLPLMNMRPDGDCFFHAVIEKFGPQIQAVTGRPPTVADVRQALARHVAADLARGPDSVYRPFLRAASGVSDEALVRHIRTMGRWANEAGDIVPQAFGLMFDIHLTVLGPAGPMSVGPAQQPVQGYAYYSGNHYNLVETDGDLLSGRDLAERIRNSLWTGEVASLQSAPAPEPSRIVPLIDATDGAPGLSAVVSGRFAAVFETSGEGKPPDAVLDVLGMELANGRPRPDAIEILRAGPMTDDRLDQAIVALRMKLPPVSRTFLDNLLYESPPVTPATPVSPVHVLQGPSPDPAVAQTLTEQLGGLAVRDRTMVVALADDVAASGSVAAQLDQLMIDVPADRRHLMVVTSSSRLAHTGVRDELLAFSREHPGMLILTPQSLVQPPADPPDPPDTAAPATARPTASVLAGPWSEVHAGKVEQAIAGDLSTAGANELFRKRLSPSGPPGPAASTRSGPATMADVDWALRMLPLIAEYKTLADRIAEKPTASAEDKAAAGKLDQALRRMVRRSNRVGDQVRQGRSLAERIIAMTEADRAAMRTWVAEQVQAPVAKGVSADRHAWQTAYFVEYPEIAWLNRHGRAELTEADLLPLARDIFGMLDATGARPRSASDAKANLATLDRFATELRLGGEPVTVRNLHRQEEFARLGRELPEPAPAPSPASDTEVTYPPTAPPRSIDAVITDVVAHQRLGAQATARRVAELRGLVELTRLPAAVTPHPVAASAPSTEATPTPPDQWTEAEVRLLAGAVHLAHRRYRKNNHGHGLPGPMTPAHLETLVRHKLGESAPFTWASLRMIADPVANAARHRQAARNLSKRINHTSVVTWAAGGVKHTSAYRMSSAWRKRQANRYLAQRPDTHEARVAERTALLAVIRNSSTAADWRTVQVAPGRTVQVTDELIDHLVWTRRIAFSDGRFRKFQDVGDYSSMSLLLLGSGGRPTGVQLVRLAEMANRAAPLSERLLKARIGAGGVRRRLGEIAMERWENGTPPARTDPGGDHSAYVTAFHSIATVENADLLAEWLNGLIPGGGTITASEVERALKANFGKALDDGAEFIVTTGGKTYDVRMWPVARSRPVVRKPSSFVGGLENRTYAYALRGLTRSRVKGGYGEAQGTYKYGPKGVATAEVSLAAGVGRTAGHRNVRSMAASVYQFLRAKEALGEVDLPVRWEARIEERGGTHRWTHAVLNDPEAAPETPLDDVVSYAVPDFMLPYTADQVVELKDEVRELYDPDYGSAVTAIEDREDFPLWRLPYAVTRLKLADAVMAGLRGKLSREDYAFWKPVVEAELTNDQLASKLANMLRPPSEAEFQQVVRIALQSQGRHLSLSLSQPDDPVGGDPTTPITHVERISQISRSGETRFDRIATMLGGTVHGRDTNWMLKVAGSVAGKFLLDIIGILAKATYTHRRSGQLLHNNRAWITRAVRQVGPEQVMKIDFTVNLDVHQSRSGDGGTTVVPPADGVNGPTPIRGYAHVMVSYDALDAKLRPDPVAVPDDAVAPKTPKTRVEAQLVDNKYQQDKLDAARADPDVHWWNIGSEYGLSLDFLETLDGRDRLYNSIVPVLVARGYLPAEALGKAPHSPWEHLRTLDVTAFQLNQPGQAYRNWRDLLAQVSLEGIQARSDDLPGAGNGQPGITMLFPHPTDPAGPSFTLGLWAEFGRATHAGTTSYQLQYGHTNVDALSEKKLRGHALDLLAQAGFEKFLKFFLGYQKTWQGSVKAGRTQSNALTSDTDGQRMPSARYDVEMTWRWMGTVGETRVDIPVPSTGTTAPATYPPATTKTAGIPGRASVLQPLELADRGTSGRSAPPEILDTQRSVLREMNTSIYTVLGVRGLGKLQADLIKGPSRPASADVWHSLSPSYYRTQALRALGGSATVPIGEQEYQLIVEPVGQPEVHKVWFPYTQQVQEAQVGAEAFDDHVSMGGTVTNVGANTDKVTTDEGESALVNGVTVVTEDPTSFKAGVEGTRTDLSGDIEAALRLATEGSYRGAFQDKEMAIVRTKVRNTMLLPGGGKVVVYGEVLLNVVLAEVLTHRDAFGDPYLALAGHIDKLLLEGKPVPPPVDTWRTFTGLQTQWRAPASVEDGNFWQPMWSLTFPGPDDGPHAARLRDTLQEMSEVFHDEELGNQIAPLATWAGTLLPEMRDGGAAWRFSTASGDYELAVKATTVGPPRNGRPSATGTKLYTRANQYTDGATGAVSAVTTTVTVPASGTDDAHGAAASGSKATTDRTEDTLVRATNLLSMTGLRANKTYDFDQAVSYDIVLKEITTRRSTPVNRTVTQDHTATVPEEGMRPHHRQEQVYDFGLRPTVPGDDYRVLGAVGLEAIFNAVRDMGRNPTAVAAEAPSADPVVPDRLTSRSLRTALPTMLTPEGAGFGSVATASDLITVGPDRLRVKAKYGQVRQVFRMEKSEFESYNHLTDQEIQAVTETERVSKAVSAGPSGKSNLELGDGMHSLSGKFTASYDTARSRVQAIQDWIEKRAWLRTNSSVYFVYSTVDYEVEVYDRGGRPTTVHVTGTIEIVVTEAGALAMGVPQDVLTGLATKTTKHTDAAETTDATELALVKAFQEAVEALEQIGVTTVDHYTVGDGTPLEDITVPPVRSKDIASILRGEW</sequence>
<evidence type="ECO:0000259" key="3">
    <source>
        <dbReference type="PROSITE" id="PS50802"/>
    </source>
</evidence>
<dbReference type="Pfam" id="PF25547">
    <property type="entry name" value="WXG100_2"/>
    <property type="match status" value="1"/>
</dbReference>
<dbReference type="PANTHER" id="PTHR48125:SF10">
    <property type="entry name" value="OS12G0136300 PROTEIN"/>
    <property type="match status" value="1"/>
</dbReference>
<feature type="region of interest" description="Disordered" evidence="1">
    <location>
        <begin position="3290"/>
        <end position="3309"/>
    </location>
</feature>
<dbReference type="CDD" id="cd22744">
    <property type="entry name" value="OTU"/>
    <property type="match status" value="1"/>
</dbReference>
<feature type="compositionally biased region" description="Pro residues" evidence="1">
    <location>
        <begin position="1473"/>
        <end position="1482"/>
    </location>
</feature>
<proteinExistence type="predicted"/>
<dbReference type="InterPro" id="IPR057746">
    <property type="entry name" value="CpnT-like_N"/>
</dbReference>
<dbReference type="Gene3D" id="3.90.70.80">
    <property type="match status" value="1"/>
</dbReference>
<dbReference type="PROSITE" id="PS50802">
    <property type="entry name" value="OTU"/>
    <property type="match status" value="1"/>
</dbReference>
<feature type="compositionally biased region" description="Low complexity" evidence="1">
    <location>
        <begin position="2846"/>
        <end position="2864"/>
    </location>
</feature>
<feature type="region of interest" description="Disordered" evidence="1">
    <location>
        <begin position="408"/>
        <end position="437"/>
    </location>
</feature>
<feature type="region of interest" description="Disordered" evidence="1">
    <location>
        <begin position="1467"/>
        <end position="1492"/>
    </location>
</feature>
<keyword evidence="2" id="KW-0812">Transmembrane</keyword>
<feature type="compositionally biased region" description="Low complexity" evidence="1">
    <location>
        <begin position="408"/>
        <end position="417"/>
    </location>
</feature>
<evidence type="ECO:0000256" key="1">
    <source>
        <dbReference type="SAM" id="MobiDB-lite"/>
    </source>
</evidence>
<evidence type="ECO:0000313" key="5">
    <source>
        <dbReference type="Proteomes" id="UP000587527"/>
    </source>
</evidence>